<dbReference type="Pfam" id="PF00085">
    <property type="entry name" value="Thioredoxin"/>
    <property type="match status" value="1"/>
</dbReference>
<dbReference type="PANTHER" id="PTHR46426">
    <property type="entry name" value="PROTEIN DISULFIDE-ISOMERASE TMX3"/>
    <property type="match status" value="1"/>
</dbReference>
<keyword evidence="9" id="KW-1185">Reference proteome</keyword>
<dbReference type="InterPro" id="IPR036249">
    <property type="entry name" value="Thioredoxin-like_sf"/>
</dbReference>
<dbReference type="KEGG" id="pmal:PMUG01_09036700"/>
<dbReference type="GO" id="GO:0016020">
    <property type="term" value="C:membrane"/>
    <property type="evidence" value="ECO:0007669"/>
    <property type="project" value="UniProtKB-SubCell"/>
</dbReference>
<evidence type="ECO:0000256" key="2">
    <source>
        <dbReference type="ARBA" id="ARBA00022692"/>
    </source>
</evidence>
<dbReference type="InterPro" id="IPR013766">
    <property type="entry name" value="Thioredoxin_domain"/>
</dbReference>
<reference evidence="8 9" key="1">
    <citation type="submission" date="2016-06" db="EMBL/GenBank/DDBJ databases">
        <authorList>
            <consortium name="Pathogen Informatics"/>
        </authorList>
    </citation>
    <scope>NUCLEOTIDE SEQUENCE [LARGE SCALE GENOMIC DNA]</scope>
</reference>
<feature type="chain" id="PRO_5008919167" evidence="6">
    <location>
        <begin position="23"/>
        <end position="419"/>
    </location>
</feature>
<evidence type="ECO:0000256" key="6">
    <source>
        <dbReference type="SAM" id="SignalP"/>
    </source>
</evidence>
<keyword evidence="4 5" id="KW-0472">Membrane</keyword>
<dbReference type="PANTHER" id="PTHR46426:SF1">
    <property type="entry name" value="PROTEIN DISULFIDE-ISOMERASE TMX3"/>
    <property type="match status" value="1"/>
</dbReference>
<dbReference type="Pfam" id="PF13848">
    <property type="entry name" value="Thioredoxin_6"/>
    <property type="match status" value="1"/>
</dbReference>
<keyword evidence="6" id="KW-0732">Signal</keyword>
<dbReference type="GO" id="GO:0016853">
    <property type="term" value="F:isomerase activity"/>
    <property type="evidence" value="ECO:0007669"/>
    <property type="project" value="UniProtKB-KW"/>
</dbReference>
<dbReference type="OMA" id="HCKRIWN"/>
<protein>
    <submittedName>
        <fullName evidence="8">Protein disulfide isomerase, putative</fullName>
    </submittedName>
</protein>
<dbReference type="Proteomes" id="UP000219813">
    <property type="component" value="Chromosome 9"/>
</dbReference>
<organism evidence="8 9">
    <name type="scientific">Plasmodium malariae</name>
    <dbReference type="NCBI Taxonomy" id="5858"/>
    <lineage>
        <taxon>Eukaryota</taxon>
        <taxon>Sar</taxon>
        <taxon>Alveolata</taxon>
        <taxon>Apicomplexa</taxon>
        <taxon>Aconoidasida</taxon>
        <taxon>Haemosporida</taxon>
        <taxon>Plasmodiidae</taxon>
        <taxon>Plasmodium</taxon>
        <taxon>Plasmodium (Plasmodium)</taxon>
    </lineage>
</organism>
<evidence type="ECO:0000259" key="7">
    <source>
        <dbReference type="Pfam" id="PF00085"/>
    </source>
</evidence>
<dbReference type="CDD" id="cd02961">
    <property type="entry name" value="PDI_a_family"/>
    <property type="match status" value="1"/>
</dbReference>
<dbReference type="GO" id="GO:0005783">
    <property type="term" value="C:endoplasmic reticulum"/>
    <property type="evidence" value="ECO:0007669"/>
    <property type="project" value="TreeGrafter"/>
</dbReference>
<dbReference type="RefSeq" id="XP_028861691.1">
    <property type="nucleotide sequence ID" value="XM_029005064.1"/>
</dbReference>
<dbReference type="InterPro" id="IPR052250">
    <property type="entry name" value="PDI_TMX3"/>
</dbReference>
<keyword evidence="3 5" id="KW-1133">Transmembrane helix</keyword>
<dbReference type="Gene3D" id="3.40.30.10">
    <property type="entry name" value="Glutaredoxin"/>
    <property type="match status" value="2"/>
</dbReference>
<dbReference type="SUPFAM" id="SSF52833">
    <property type="entry name" value="Thioredoxin-like"/>
    <property type="match status" value="2"/>
</dbReference>
<sequence length="419" mass="49710">MVIKFFFILCLSLFFLFCNTNTQYPYAHHGILNIDSDNIQDVFNTNEHCLIKFYAPQCVHCKRIWNKIVNLKSTIQNDDKKKVFFGQVNCGDTKGKFICQKYDVLRVPQLKMFKGSELVSTYSNNINDENFVKKWIYYVTTPIFLGVHSEKELSAYITDDNLFLTCSENLSDDLIEVAKLYYDEHYFINIKNQNLCDKLNIKTSQLHVKGLYEHDAYNLDKIEFEPLKTFVNKNRFPLVNKVDHHNFFNLRSSGNNLILLLLDLQREVDVVISIFTEYAKRHKNLKEFIFAYIDGKYYEENLELYGTDSRKYPQIIVFSKRPHEYYFEDYFNLDNLDSIIEDLQNERINTKAEEFTKSKIYLIQLKKHMRYIFHKAFKTDIISFIGFLCSVVMVIFTCILMAHTIYRIISQQGVKHHSQ</sequence>
<evidence type="ECO:0000256" key="4">
    <source>
        <dbReference type="ARBA" id="ARBA00023136"/>
    </source>
</evidence>
<feature type="domain" description="Thioredoxin" evidence="7">
    <location>
        <begin position="40"/>
        <end position="133"/>
    </location>
</feature>
<evidence type="ECO:0000256" key="3">
    <source>
        <dbReference type="ARBA" id="ARBA00022989"/>
    </source>
</evidence>
<dbReference type="OrthoDB" id="427280at2759"/>
<comment type="subcellular location">
    <subcellularLocation>
        <location evidence="1">Membrane</location>
        <topology evidence="1">Single-pass membrane protein</topology>
    </subcellularLocation>
</comment>
<name>A0A1D3PBY3_PLAMA</name>
<accession>A0A1D3PBY3</accession>
<dbReference type="AlphaFoldDB" id="A0A1D3PBY3"/>
<evidence type="ECO:0000256" key="1">
    <source>
        <dbReference type="ARBA" id="ARBA00004167"/>
    </source>
</evidence>
<keyword evidence="8" id="KW-0413">Isomerase</keyword>
<dbReference type="EMBL" id="LT594630">
    <property type="protein sequence ID" value="SCN12794.1"/>
    <property type="molecule type" value="Genomic_DNA"/>
</dbReference>
<gene>
    <name evidence="8" type="primary">PmUG01_09036700</name>
    <name evidence="8" type="ORF">PMUG01_09036700</name>
</gene>
<feature type="signal peptide" evidence="6">
    <location>
        <begin position="1"/>
        <end position="22"/>
    </location>
</feature>
<dbReference type="VEuPathDB" id="PlasmoDB:PmUG01_09036700"/>
<feature type="transmembrane region" description="Helical" evidence="5">
    <location>
        <begin position="381"/>
        <end position="402"/>
    </location>
</feature>
<dbReference type="GeneID" id="39868895"/>
<proteinExistence type="predicted"/>
<evidence type="ECO:0000313" key="8">
    <source>
        <dbReference type="EMBL" id="SCN12794.1"/>
    </source>
</evidence>
<evidence type="ECO:0000256" key="5">
    <source>
        <dbReference type="SAM" id="Phobius"/>
    </source>
</evidence>
<evidence type="ECO:0000313" key="9">
    <source>
        <dbReference type="Proteomes" id="UP000219813"/>
    </source>
</evidence>
<keyword evidence="2 5" id="KW-0812">Transmembrane</keyword>